<organism evidence="1 2">
    <name type="scientific">Megaselia scalaris</name>
    <name type="common">Humpbacked fly</name>
    <name type="synonym">Phora scalaris</name>
    <dbReference type="NCBI Taxonomy" id="36166"/>
    <lineage>
        <taxon>Eukaryota</taxon>
        <taxon>Metazoa</taxon>
        <taxon>Ecdysozoa</taxon>
        <taxon>Arthropoda</taxon>
        <taxon>Hexapoda</taxon>
        <taxon>Insecta</taxon>
        <taxon>Pterygota</taxon>
        <taxon>Neoptera</taxon>
        <taxon>Endopterygota</taxon>
        <taxon>Diptera</taxon>
        <taxon>Brachycera</taxon>
        <taxon>Muscomorpha</taxon>
        <taxon>Platypezoidea</taxon>
        <taxon>Phoridae</taxon>
        <taxon>Megaseliini</taxon>
        <taxon>Megaselia</taxon>
    </lineage>
</organism>
<dbReference type="HOGENOM" id="CLU_2906687_0_0_1"/>
<dbReference type="EMBL" id="CAQQ02195755">
    <property type="status" value="NOT_ANNOTATED_CDS"/>
    <property type="molecule type" value="Genomic_DNA"/>
</dbReference>
<evidence type="ECO:0000313" key="2">
    <source>
        <dbReference type="Proteomes" id="UP000015102"/>
    </source>
</evidence>
<accession>T1GWD0</accession>
<dbReference type="EMBL" id="CAQQ02195756">
    <property type="status" value="NOT_ANNOTATED_CDS"/>
    <property type="molecule type" value="Genomic_DNA"/>
</dbReference>
<sequence>MDSLFQRFSEDSAFGSSAAVLKFLDCISGRFDAILQLTRAILGQGATYLSALPSIIKILSIK</sequence>
<reference evidence="2" key="1">
    <citation type="submission" date="2013-02" db="EMBL/GenBank/DDBJ databases">
        <authorList>
            <person name="Hughes D."/>
        </authorList>
    </citation>
    <scope>NUCLEOTIDE SEQUENCE</scope>
    <source>
        <strain>Durham</strain>
        <strain evidence="2">NC isolate 2 -- Noor lab</strain>
    </source>
</reference>
<dbReference type="Proteomes" id="UP000015102">
    <property type="component" value="Unassembled WGS sequence"/>
</dbReference>
<keyword evidence="2" id="KW-1185">Reference proteome</keyword>
<protein>
    <submittedName>
        <fullName evidence="1">Uncharacterized protein</fullName>
    </submittedName>
</protein>
<dbReference type="EnsemblMetazoa" id="MESCA008103-RA">
    <property type="protein sequence ID" value="MESCA008103-PA"/>
    <property type="gene ID" value="MESCA008103"/>
</dbReference>
<proteinExistence type="predicted"/>
<dbReference type="AlphaFoldDB" id="T1GWD0"/>
<name>T1GWD0_MEGSC</name>
<evidence type="ECO:0000313" key="1">
    <source>
        <dbReference type="EnsemblMetazoa" id="MESCA008103-PA"/>
    </source>
</evidence>
<reference evidence="1" key="2">
    <citation type="submission" date="2015-06" db="UniProtKB">
        <authorList>
            <consortium name="EnsemblMetazoa"/>
        </authorList>
    </citation>
    <scope>IDENTIFICATION</scope>
</reference>